<organism evidence="2 3">
    <name type="scientific">Salicibibacter cibarius</name>
    <dbReference type="NCBI Taxonomy" id="2743000"/>
    <lineage>
        <taxon>Bacteria</taxon>
        <taxon>Bacillati</taxon>
        <taxon>Bacillota</taxon>
        <taxon>Bacilli</taxon>
        <taxon>Bacillales</taxon>
        <taxon>Bacillaceae</taxon>
        <taxon>Salicibibacter</taxon>
    </lineage>
</organism>
<evidence type="ECO:0000313" key="3">
    <source>
        <dbReference type="Proteomes" id="UP000595823"/>
    </source>
</evidence>
<dbReference type="InterPro" id="IPR016181">
    <property type="entry name" value="Acyl_CoA_acyltransferase"/>
</dbReference>
<gene>
    <name evidence="2" type="ORF">HUG15_07950</name>
</gene>
<evidence type="ECO:0000259" key="1">
    <source>
        <dbReference type="PROSITE" id="PS51186"/>
    </source>
</evidence>
<dbReference type="PROSITE" id="PS51186">
    <property type="entry name" value="GNAT"/>
    <property type="match status" value="1"/>
</dbReference>
<evidence type="ECO:0000313" key="2">
    <source>
        <dbReference type="EMBL" id="QQK75519.1"/>
    </source>
</evidence>
<dbReference type="Gene3D" id="3.40.630.30">
    <property type="match status" value="1"/>
</dbReference>
<dbReference type="Pfam" id="PF13302">
    <property type="entry name" value="Acetyltransf_3"/>
    <property type="match status" value="1"/>
</dbReference>
<sequence length="194" mass="22721">MFKVALGEDLYLHLIEVQHAQELYSVVHASRGHLRRWLPWVDAMKTVADYQPVIHAWLQQYADGRGFQAGIKKDGVLVGVIGLHDIDWMNKRTSLGYWLSEAYTGQGIMTKATQAVLAIVFNDYQLNRVQIQCGMTNYESQAIPKRLGFRFEGVVRDGEWLYDHYHDLVQYSLLREEWIRYITRDEMREVKGWN</sequence>
<dbReference type="InterPro" id="IPR000182">
    <property type="entry name" value="GNAT_dom"/>
</dbReference>
<keyword evidence="2" id="KW-0808">Transferase</keyword>
<dbReference type="AlphaFoldDB" id="A0A7T6Z228"/>
<accession>A0A7T6Z228</accession>
<proteinExistence type="predicted"/>
<dbReference type="RefSeq" id="WP_200128155.1">
    <property type="nucleotide sequence ID" value="NZ_CP054705.1"/>
</dbReference>
<dbReference type="InterPro" id="IPR051908">
    <property type="entry name" value="Ribosomal_N-acetyltransferase"/>
</dbReference>
<dbReference type="SUPFAM" id="SSF55729">
    <property type="entry name" value="Acyl-CoA N-acyltransferases (Nat)"/>
    <property type="match status" value="1"/>
</dbReference>
<feature type="domain" description="N-acetyltransferase" evidence="1">
    <location>
        <begin position="24"/>
        <end position="167"/>
    </location>
</feature>
<keyword evidence="3" id="KW-1185">Reference proteome</keyword>
<name>A0A7T6Z228_9BACI</name>
<dbReference type="PANTHER" id="PTHR43441">
    <property type="entry name" value="RIBOSOMAL-PROTEIN-SERINE ACETYLTRANSFERASE"/>
    <property type="match status" value="1"/>
</dbReference>
<dbReference type="PANTHER" id="PTHR43441:SF12">
    <property type="entry name" value="RIBOSOMAL N-ACETYLTRANSFERASE YDAF-RELATED"/>
    <property type="match status" value="1"/>
</dbReference>
<dbReference type="Proteomes" id="UP000595823">
    <property type="component" value="Chromosome"/>
</dbReference>
<dbReference type="GO" id="GO:0005737">
    <property type="term" value="C:cytoplasm"/>
    <property type="evidence" value="ECO:0007669"/>
    <property type="project" value="TreeGrafter"/>
</dbReference>
<dbReference type="EMBL" id="CP054705">
    <property type="protein sequence ID" value="QQK75519.1"/>
    <property type="molecule type" value="Genomic_DNA"/>
</dbReference>
<dbReference type="KEGG" id="scia:HUG15_07950"/>
<reference evidence="2 3" key="1">
    <citation type="submission" date="2020-06" db="EMBL/GenBank/DDBJ databases">
        <title>Genomic analysis of Salicibibacter sp. NKC5-3.</title>
        <authorList>
            <person name="Oh Y.J."/>
        </authorList>
    </citation>
    <scope>NUCLEOTIDE SEQUENCE [LARGE SCALE GENOMIC DNA]</scope>
    <source>
        <strain evidence="2 3">NKC5-3</strain>
    </source>
</reference>
<protein>
    <submittedName>
        <fullName evidence="2">GNAT family N-acetyltransferase</fullName>
    </submittedName>
</protein>
<dbReference type="GO" id="GO:0008999">
    <property type="term" value="F:protein-N-terminal-alanine acetyltransferase activity"/>
    <property type="evidence" value="ECO:0007669"/>
    <property type="project" value="TreeGrafter"/>
</dbReference>
<dbReference type="GO" id="GO:1990189">
    <property type="term" value="F:protein N-terminal-serine acetyltransferase activity"/>
    <property type="evidence" value="ECO:0007669"/>
    <property type="project" value="TreeGrafter"/>
</dbReference>